<feature type="signal peptide" evidence="2">
    <location>
        <begin position="1"/>
        <end position="22"/>
    </location>
</feature>
<evidence type="ECO:0008006" key="5">
    <source>
        <dbReference type="Google" id="ProtNLM"/>
    </source>
</evidence>
<feature type="region of interest" description="Disordered" evidence="1">
    <location>
        <begin position="150"/>
        <end position="171"/>
    </location>
</feature>
<dbReference type="AlphaFoldDB" id="A0A6C2UMA3"/>
<keyword evidence="4" id="KW-1185">Reference proteome</keyword>
<evidence type="ECO:0000256" key="2">
    <source>
        <dbReference type="SAM" id="SignalP"/>
    </source>
</evidence>
<feature type="chain" id="PRO_5025505860" description="PE-PGRS family protein" evidence="2">
    <location>
        <begin position="23"/>
        <end position="418"/>
    </location>
</feature>
<dbReference type="Proteomes" id="UP000346198">
    <property type="component" value="Unassembled WGS sequence"/>
</dbReference>
<feature type="compositionally biased region" description="Low complexity" evidence="1">
    <location>
        <begin position="157"/>
        <end position="166"/>
    </location>
</feature>
<proteinExistence type="predicted"/>
<evidence type="ECO:0000313" key="4">
    <source>
        <dbReference type="Proteomes" id="UP000346198"/>
    </source>
</evidence>
<dbReference type="RefSeq" id="WP_136062738.1">
    <property type="nucleotide sequence ID" value="NZ_CAAHFH010000002.1"/>
</dbReference>
<sequence length="418" mass="41337">MKSWKIIIGGLVLVLCGSLTQAAIVVPGADGSDGALLVAENTVIDLSLATTGEWDDAGTGDGVYDSNKWAVVFKYSSVVVSNGVTVSFANHPSRAPVVWLVSGDVTIDGSVNLNGQSYQTAPVHAEPGPGGFRGGVGTYSSGAYSSPGFGVGGGQQSGTTGTAGSYGTAGGSGPSAYGNQSLLPLIGGSGGGGDDDYSGGGGAGGGALLIASMQSVSVDGSVVANGGAGRNAGYPNNDQTGGGSGGGIRIVCDTLEGAGVLEVEGGYGYLTGGLGRTRLERVVNANTIDVNAEATLSLLTLQPGATAMVWPPSNAPTAKIISIGGGAAPGDPLVSFGTHGADVVVTQTNTVQVVVETSNVETSSVVVVRSTPRFNQAYSTANATVAEVVTPDPLVVRWVADLPVGSGYGAMQVRVIRP</sequence>
<evidence type="ECO:0000256" key="1">
    <source>
        <dbReference type="SAM" id="MobiDB-lite"/>
    </source>
</evidence>
<organism evidence="3 4">
    <name type="scientific">Pontiella sulfatireligans</name>
    <dbReference type="NCBI Taxonomy" id="2750658"/>
    <lineage>
        <taxon>Bacteria</taxon>
        <taxon>Pseudomonadati</taxon>
        <taxon>Kiritimatiellota</taxon>
        <taxon>Kiritimatiellia</taxon>
        <taxon>Kiritimatiellales</taxon>
        <taxon>Pontiellaceae</taxon>
        <taxon>Pontiella</taxon>
    </lineage>
</organism>
<accession>A0A6C2UMA3</accession>
<dbReference type="EMBL" id="CAAHFH010000002">
    <property type="protein sequence ID" value="VGO21258.1"/>
    <property type="molecule type" value="Genomic_DNA"/>
</dbReference>
<evidence type="ECO:0000313" key="3">
    <source>
        <dbReference type="EMBL" id="VGO21258.1"/>
    </source>
</evidence>
<name>A0A6C2UMA3_9BACT</name>
<keyword evidence="2" id="KW-0732">Signal</keyword>
<reference evidence="3 4" key="1">
    <citation type="submission" date="2019-04" db="EMBL/GenBank/DDBJ databases">
        <authorList>
            <person name="Van Vliet M D."/>
        </authorList>
    </citation>
    <scope>NUCLEOTIDE SEQUENCE [LARGE SCALE GENOMIC DNA]</scope>
    <source>
        <strain evidence="3 4">F21</strain>
    </source>
</reference>
<protein>
    <recommendedName>
        <fullName evidence="5">PE-PGRS family protein</fullName>
    </recommendedName>
</protein>
<gene>
    <name evidence="3" type="ORF">SCARR_03330</name>
</gene>